<keyword evidence="9" id="KW-1185">Reference proteome</keyword>
<dbReference type="EMBL" id="CP047591">
    <property type="protein sequence ID" value="QHI72300.1"/>
    <property type="molecule type" value="Genomic_DNA"/>
</dbReference>
<dbReference type="Pfam" id="PF05222">
    <property type="entry name" value="AlaDh_PNT_N"/>
    <property type="match status" value="1"/>
</dbReference>
<evidence type="ECO:0000259" key="6">
    <source>
        <dbReference type="SMART" id="SM01002"/>
    </source>
</evidence>
<comment type="similarity">
    <text evidence="2">Belongs to the AlaDH/PNT family.</text>
</comment>
<dbReference type="InterPro" id="IPR007698">
    <property type="entry name" value="AlaDH/PNT_NAD(H)-bd"/>
</dbReference>
<reference evidence="8 9" key="1">
    <citation type="submission" date="2020-01" db="EMBL/GenBank/DDBJ databases">
        <title>Genomic analysis of Aminipila sp. CBA3637.</title>
        <authorList>
            <person name="Kim Y.B."/>
            <person name="Roh S.W."/>
        </authorList>
    </citation>
    <scope>NUCLEOTIDE SEQUENCE [LARGE SCALE GENOMIC DNA]</scope>
    <source>
        <strain evidence="8 9">CBA3637</strain>
    </source>
</reference>
<gene>
    <name evidence="8" type="ORF">Ami3637_07675</name>
</gene>
<sequence length="371" mass="40857">MIIGVPKEIKPNEYRVAATPAGVQTLTSRGHIVLVEKDAGIGSNMQNEEYEKAGAKIVSKDELFSQSEMIYKVKEFFPEEYKYLRENLIVFTYIHSNAHPEETDAFLNSKVIGISYEDIEEGKGNFPLLSPMSEFAGKGGFLAACHFSQKVHGGKGILLARIPGVQTPQITIIGAGAAGMGAAELAASFGNKVVILDIDLEKLKKAKEVLPSNIELLYSDQTNLLNALTNSDVIINCILWPKWRKDHLIDRKMLKLMKTNSLIVDVSCDDNGAIETCHSTSHDNPVYSEEGIMHYCVDNIPSAFSQAASVSLCNHSLPFTLEIADKGYETALKENPVLRKGLCFYTGSLTLKETALKQNRPYKTPEEVLGI</sequence>
<dbReference type="AlphaFoldDB" id="A0A6P1MCC7"/>
<dbReference type="UniPathway" id="UPA00527">
    <property type="reaction ID" value="UER00585"/>
</dbReference>
<evidence type="ECO:0000256" key="5">
    <source>
        <dbReference type="ARBA" id="ARBA00023027"/>
    </source>
</evidence>
<evidence type="ECO:0000256" key="1">
    <source>
        <dbReference type="ARBA" id="ARBA00005206"/>
    </source>
</evidence>
<dbReference type="RefSeq" id="WP_162362069.1">
    <property type="nucleotide sequence ID" value="NZ_CP047591.1"/>
</dbReference>
<evidence type="ECO:0000313" key="9">
    <source>
        <dbReference type="Proteomes" id="UP000463883"/>
    </source>
</evidence>
<dbReference type="Gene3D" id="3.40.50.720">
    <property type="entry name" value="NAD(P)-binding Rossmann-like Domain"/>
    <property type="match status" value="2"/>
</dbReference>
<evidence type="ECO:0000256" key="2">
    <source>
        <dbReference type="ARBA" id="ARBA00005689"/>
    </source>
</evidence>
<dbReference type="KEGG" id="amic:Ami3637_07675"/>
<dbReference type="GO" id="GO:0000286">
    <property type="term" value="F:alanine dehydrogenase activity"/>
    <property type="evidence" value="ECO:0007669"/>
    <property type="project" value="UniProtKB-EC"/>
</dbReference>
<evidence type="ECO:0000256" key="3">
    <source>
        <dbReference type="ARBA" id="ARBA00012897"/>
    </source>
</evidence>
<dbReference type="SMART" id="SM01002">
    <property type="entry name" value="AlaDh_PNT_C"/>
    <property type="match status" value="1"/>
</dbReference>
<evidence type="ECO:0000256" key="4">
    <source>
        <dbReference type="ARBA" id="ARBA00023002"/>
    </source>
</evidence>
<dbReference type="Pfam" id="PF01262">
    <property type="entry name" value="AlaDh_PNT_C"/>
    <property type="match status" value="1"/>
</dbReference>
<dbReference type="EC" id="1.4.1.1" evidence="3"/>
<keyword evidence="4" id="KW-0560">Oxidoreductase</keyword>
<evidence type="ECO:0000313" key="8">
    <source>
        <dbReference type="EMBL" id="QHI72300.1"/>
    </source>
</evidence>
<dbReference type="CDD" id="cd05305">
    <property type="entry name" value="L-AlaDH"/>
    <property type="match status" value="1"/>
</dbReference>
<organism evidence="8 9">
    <name type="scientific">Aminipila terrae</name>
    <dbReference type="NCBI Taxonomy" id="2697030"/>
    <lineage>
        <taxon>Bacteria</taxon>
        <taxon>Bacillati</taxon>
        <taxon>Bacillota</taxon>
        <taxon>Clostridia</taxon>
        <taxon>Peptostreptococcales</taxon>
        <taxon>Anaerovoracaceae</taxon>
        <taxon>Aminipila</taxon>
    </lineage>
</organism>
<dbReference type="InterPro" id="IPR036291">
    <property type="entry name" value="NAD(P)-bd_dom_sf"/>
</dbReference>
<dbReference type="SUPFAM" id="SSF51735">
    <property type="entry name" value="NAD(P)-binding Rossmann-fold domains"/>
    <property type="match status" value="1"/>
</dbReference>
<dbReference type="GO" id="GO:0042853">
    <property type="term" value="P:L-alanine catabolic process"/>
    <property type="evidence" value="ECO:0007669"/>
    <property type="project" value="UniProtKB-UniPathway"/>
</dbReference>
<dbReference type="PROSITE" id="PS00836">
    <property type="entry name" value="ALADH_PNT_1"/>
    <property type="match status" value="1"/>
</dbReference>
<dbReference type="PANTHER" id="PTHR42795:SF1">
    <property type="entry name" value="ALANINE DEHYDROGENASE"/>
    <property type="match status" value="1"/>
</dbReference>
<dbReference type="InterPro" id="IPR007886">
    <property type="entry name" value="AlaDH/PNT_N"/>
</dbReference>
<protein>
    <recommendedName>
        <fullName evidence="3">alanine dehydrogenase</fullName>
        <ecNumber evidence="3">1.4.1.1</ecNumber>
    </recommendedName>
</protein>
<dbReference type="PANTHER" id="PTHR42795">
    <property type="entry name" value="ALANINE DEHYDROGENASE"/>
    <property type="match status" value="1"/>
</dbReference>
<dbReference type="Proteomes" id="UP000463883">
    <property type="component" value="Chromosome"/>
</dbReference>
<proteinExistence type="inferred from homology"/>
<dbReference type="InterPro" id="IPR008141">
    <property type="entry name" value="Ala_DH"/>
</dbReference>
<comment type="pathway">
    <text evidence="1">Amino-acid degradation; L-alanine degradation via dehydrogenase pathway; NH(3) and pyruvate from L-alanine: step 1/1.</text>
</comment>
<accession>A0A6P1MCC7</accession>
<keyword evidence="5" id="KW-0520">NAD</keyword>
<feature type="domain" description="Alanine dehydrogenase/pyridine nucleotide transhydrogenase N-terminal" evidence="7">
    <location>
        <begin position="4"/>
        <end position="136"/>
    </location>
</feature>
<dbReference type="InterPro" id="IPR008142">
    <property type="entry name" value="AlaDH/PNT_CS1"/>
</dbReference>
<dbReference type="SMART" id="SM01003">
    <property type="entry name" value="AlaDh_PNT_N"/>
    <property type="match status" value="1"/>
</dbReference>
<name>A0A6P1MCC7_9FIRM</name>
<dbReference type="SUPFAM" id="SSF52283">
    <property type="entry name" value="Formate/glycerate dehydrogenase catalytic domain-like"/>
    <property type="match status" value="1"/>
</dbReference>
<dbReference type="GO" id="GO:0005886">
    <property type="term" value="C:plasma membrane"/>
    <property type="evidence" value="ECO:0007669"/>
    <property type="project" value="TreeGrafter"/>
</dbReference>
<feature type="domain" description="Alanine dehydrogenase/pyridine nucleotide transhydrogenase NAD(H)-binding" evidence="6">
    <location>
        <begin position="148"/>
        <end position="296"/>
    </location>
</feature>
<evidence type="ECO:0000259" key="7">
    <source>
        <dbReference type="SMART" id="SM01003"/>
    </source>
</evidence>